<dbReference type="InterPro" id="IPR035959">
    <property type="entry name" value="RutC-like_sf"/>
</dbReference>
<dbReference type="SUPFAM" id="SSF55298">
    <property type="entry name" value="YjgF-like"/>
    <property type="match status" value="1"/>
</dbReference>
<comment type="caution">
    <text evidence="2">The sequence shown here is derived from an EMBL/GenBank/DDBJ whole genome shotgun (WGS) entry which is preliminary data.</text>
</comment>
<protein>
    <submittedName>
        <fullName evidence="2">Enamine deaminase RidA (YjgF/YER057c/UK114 family)</fullName>
    </submittedName>
</protein>
<dbReference type="PANTHER" id="PTHR11803">
    <property type="entry name" value="2-IMINOBUTANOATE/2-IMINOPROPANOATE DEAMINASE RIDA"/>
    <property type="match status" value="1"/>
</dbReference>
<organism evidence="2 3">
    <name type="scientific">Aquamicrobium lusatiense</name>
    <dbReference type="NCBI Taxonomy" id="89772"/>
    <lineage>
        <taxon>Bacteria</taxon>
        <taxon>Pseudomonadati</taxon>
        <taxon>Pseudomonadota</taxon>
        <taxon>Alphaproteobacteria</taxon>
        <taxon>Hyphomicrobiales</taxon>
        <taxon>Phyllobacteriaceae</taxon>
        <taxon>Aquamicrobium</taxon>
    </lineage>
</organism>
<evidence type="ECO:0000313" key="3">
    <source>
        <dbReference type="Proteomes" id="UP000533306"/>
    </source>
</evidence>
<dbReference type="EMBL" id="JACHEU010000004">
    <property type="protein sequence ID" value="MBB6014122.1"/>
    <property type="molecule type" value="Genomic_DNA"/>
</dbReference>
<dbReference type="Gene3D" id="3.30.1330.40">
    <property type="entry name" value="RutC-like"/>
    <property type="match status" value="1"/>
</dbReference>
<reference evidence="2 3" key="1">
    <citation type="submission" date="2020-08" db="EMBL/GenBank/DDBJ databases">
        <title>Genomic Encyclopedia of Type Strains, Phase IV (KMG-IV): sequencing the most valuable type-strain genomes for metagenomic binning, comparative biology and taxonomic classification.</title>
        <authorList>
            <person name="Goeker M."/>
        </authorList>
    </citation>
    <scope>NUCLEOTIDE SEQUENCE [LARGE SCALE GENOMIC DNA]</scope>
    <source>
        <strain evidence="2 3">DSM 11099</strain>
    </source>
</reference>
<dbReference type="AlphaFoldDB" id="A0A7W9S4T6"/>
<keyword evidence="3" id="KW-1185">Reference proteome</keyword>
<gene>
    <name evidence="2" type="ORF">HNR59_003516</name>
</gene>
<dbReference type="GO" id="GO:0005829">
    <property type="term" value="C:cytosol"/>
    <property type="evidence" value="ECO:0007669"/>
    <property type="project" value="TreeGrafter"/>
</dbReference>
<dbReference type="InterPro" id="IPR006175">
    <property type="entry name" value="YjgF/YER057c/UK114"/>
</dbReference>
<name>A0A7W9S4T6_9HYPH</name>
<comment type="similarity">
    <text evidence="1">Belongs to the RutC family.</text>
</comment>
<dbReference type="GO" id="GO:0019239">
    <property type="term" value="F:deaminase activity"/>
    <property type="evidence" value="ECO:0007669"/>
    <property type="project" value="TreeGrafter"/>
</dbReference>
<proteinExistence type="inferred from homology"/>
<dbReference type="PANTHER" id="PTHR11803:SF58">
    <property type="entry name" value="PROTEIN HMF1-RELATED"/>
    <property type="match status" value="1"/>
</dbReference>
<evidence type="ECO:0000256" key="1">
    <source>
        <dbReference type="ARBA" id="ARBA00010552"/>
    </source>
</evidence>
<evidence type="ECO:0000313" key="2">
    <source>
        <dbReference type="EMBL" id="MBB6014122.1"/>
    </source>
</evidence>
<dbReference type="Proteomes" id="UP000533306">
    <property type="component" value="Unassembled WGS sequence"/>
</dbReference>
<dbReference type="Pfam" id="PF01042">
    <property type="entry name" value="Ribonuc_L-PSP"/>
    <property type="match status" value="1"/>
</dbReference>
<sequence length="109" mass="11489">MLVPAGSQLLVCSGQLGARADGTVPEGAGAQAEICFANVRALLAESGMDLSNVVRINAYVTGREHMAPYMEVRNALFPEPWPASTLLIVSGFSRPEFVVEVEVIAAKSA</sequence>
<accession>A0A7W9S4T6</accession>